<evidence type="ECO:0000256" key="5">
    <source>
        <dbReference type="PROSITE-ProRule" id="PRU00449"/>
    </source>
</evidence>
<feature type="domain" description="AN1-type" evidence="7">
    <location>
        <begin position="93"/>
        <end position="143"/>
    </location>
</feature>
<dbReference type="EMBL" id="VJMI01017128">
    <property type="protein sequence ID" value="KAF0714961.1"/>
    <property type="molecule type" value="Genomic_DNA"/>
</dbReference>
<keyword evidence="1" id="KW-0479">Metal-binding</keyword>
<dbReference type="Pfam" id="PF25403">
    <property type="entry name" value="zf-C2H2_ZFAND2"/>
    <property type="match status" value="1"/>
</dbReference>
<evidence type="ECO:0000259" key="7">
    <source>
        <dbReference type="PROSITE" id="PS51039"/>
    </source>
</evidence>
<dbReference type="SMART" id="SM00355">
    <property type="entry name" value="ZnF_C2H2"/>
    <property type="match status" value="2"/>
</dbReference>
<feature type="region of interest" description="Disordered" evidence="6">
    <location>
        <begin position="135"/>
        <end position="171"/>
    </location>
</feature>
<evidence type="ECO:0000256" key="6">
    <source>
        <dbReference type="SAM" id="MobiDB-lite"/>
    </source>
</evidence>
<comment type="caution">
    <text evidence="8">The sequence shown here is derived from an EMBL/GenBank/DDBJ whole genome shotgun (WGS) entry which is preliminary data.</text>
</comment>
<dbReference type="InterPro" id="IPR013087">
    <property type="entry name" value="Znf_C2H2_type"/>
</dbReference>
<feature type="compositionally biased region" description="Low complexity" evidence="6">
    <location>
        <begin position="149"/>
        <end position="160"/>
    </location>
</feature>
<keyword evidence="3 5" id="KW-0863">Zinc-finger</keyword>
<dbReference type="PANTHER" id="PTHR14677:SF20">
    <property type="entry name" value="ZINC FINGER AN1-TYPE CONTAINING 2A-RELATED"/>
    <property type="match status" value="1"/>
</dbReference>
<keyword evidence="4" id="KW-0862">Zinc</keyword>
<dbReference type="SUPFAM" id="SSF118310">
    <property type="entry name" value="AN1-like Zinc finger"/>
    <property type="match status" value="2"/>
</dbReference>
<accession>A0A6A4ZJ46</accession>
<dbReference type="PROSITE" id="PS51039">
    <property type="entry name" value="ZF_AN1"/>
    <property type="match status" value="2"/>
</dbReference>
<evidence type="ECO:0000313" key="8">
    <source>
        <dbReference type="EMBL" id="KAF0714961.1"/>
    </source>
</evidence>
<dbReference type="Gene3D" id="4.10.1110.10">
    <property type="entry name" value="AN1-like Zinc finger"/>
    <property type="match status" value="2"/>
</dbReference>
<dbReference type="PROSITE" id="PS00028">
    <property type="entry name" value="ZINC_FINGER_C2H2_1"/>
    <property type="match status" value="2"/>
</dbReference>
<dbReference type="Pfam" id="PF01428">
    <property type="entry name" value="zf-AN1"/>
    <property type="match status" value="2"/>
</dbReference>
<dbReference type="GO" id="GO:0005737">
    <property type="term" value="C:cytoplasm"/>
    <property type="evidence" value="ECO:0007669"/>
    <property type="project" value="TreeGrafter"/>
</dbReference>
<dbReference type="InterPro" id="IPR057357">
    <property type="entry name" value="Znf-C2H2_ZFAND2A/B"/>
</dbReference>
<feature type="domain" description="AN1-type" evidence="7">
    <location>
        <begin position="3"/>
        <end position="51"/>
    </location>
</feature>
<dbReference type="SMART" id="SM00154">
    <property type="entry name" value="ZnF_AN1"/>
    <property type="match status" value="2"/>
</dbReference>
<dbReference type="AlphaFoldDB" id="A0A6A4ZJ46"/>
<sequence>MPFDLGEHCSKPGCHQNDFLPFACDCCAGVFCLEHRTYDAHSCPNAGRKDSRAITCPLCRATIPLTNDQDVNVIFEQHTRAGNCNPESYNDRKKAKARCEAENCREILTASNTMQCPTCRKKVCLRHRFETDHQCKRQRHVPPSHPKASTTRTTPSSSTTQLQQRLNSVGTSVSSTVSRLVGNAKVANHHNAFPASTTSAAVTTSTDACPICQQTFRYTSQLIAHVNNAHPDVSGSRNARPATAVAAPPPAPGTAEGCPYCRATFSEVTQLVAHVERDHGNVQNKSECIAM</sequence>
<dbReference type="Proteomes" id="UP000469452">
    <property type="component" value="Unassembled WGS sequence"/>
</dbReference>
<dbReference type="GO" id="GO:0008270">
    <property type="term" value="F:zinc ion binding"/>
    <property type="evidence" value="ECO:0007669"/>
    <property type="project" value="UniProtKB-KW"/>
</dbReference>
<dbReference type="InterPro" id="IPR000058">
    <property type="entry name" value="Znf_AN1"/>
</dbReference>
<evidence type="ECO:0000256" key="4">
    <source>
        <dbReference type="ARBA" id="ARBA00022833"/>
    </source>
</evidence>
<evidence type="ECO:0000256" key="2">
    <source>
        <dbReference type="ARBA" id="ARBA00022737"/>
    </source>
</evidence>
<reference evidence="8 9" key="1">
    <citation type="submission" date="2019-06" db="EMBL/GenBank/DDBJ databases">
        <title>Genomics analysis of Aphanomyces spp. identifies a new class of oomycete effector associated with host adaptation.</title>
        <authorList>
            <person name="Gaulin E."/>
        </authorList>
    </citation>
    <scope>NUCLEOTIDE SEQUENCE [LARGE SCALE GENOMIC DNA]</scope>
    <source>
        <strain evidence="8 9">E</strain>
    </source>
</reference>
<gene>
    <name evidence="8" type="ORF">AaE_011446</name>
</gene>
<evidence type="ECO:0000256" key="3">
    <source>
        <dbReference type="ARBA" id="ARBA00022771"/>
    </source>
</evidence>
<proteinExistence type="predicted"/>
<keyword evidence="2" id="KW-0677">Repeat</keyword>
<dbReference type="Gene3D" id="3.30.160.60">
    <property type="entry name" value="Classic Zinc Finger"/>
    <property type="match status" value="1"/>
</dbReference>
<protein>
    <recommendedName>
        <fullName evidence="7">AN1-type domain-containing protein</fullName>
    </recommendedName>
</protein>
<name>A0A6A4ZJ46_APHAT</name>
<evidence type="ECO:0000256" key="1">
    <source>
        <dbReference type="ARBA" id="ARBA00022723"/>
    </source>
</evidence>
<dbReference type="VEuPathDB" id="FungiDB:H257_00785"/>
<evidence type="ECO:0000313" key="9">
    <source>
        <dbReference type="Proteomes" id="UP000469452"/>
    </source>
</evidence>
<organism evidence="8 9">
    <name type="scientific">Aphanomyces astaci</name>
    <name type="common">Crayfish plague agent</name>
    <dbReference type="NCBI Taxonomy" id="112090"/>
    <lineage>
        <taxon>Eukaryota</taxon>
        <taxon>Sar</taxon>
        <taxon>Stramenopiles</taxon>
        <taxon>Oomycota</taxon>
        <taxon>Saprolegniomycetes</taxon>
        <taxon>Saprolegniales</taxon>
        <taxon>Verrucalvaceae</taxon>
        <taxon>Aphanomyces</taxon>
    </lineage>
</organism>
<dbReference type="InterPro" id="IPR035896">
    <property type="entry name" value="AN1-like_Znf"/>
</dbReference>
<dbReference type="PANTHER" id="PTHR14677">
    <property type="entry name" value="ARSENITE INDUCUBLE RNA ASSOCIATED PROTEIN AIP-1-RELATED"/>
    <property type="match status" value="1"/>
</dbReference>